<dbReference type="Proteomes" id="UP000322783">
    <property type="component" value="Unassembled WGS sequence"/>
</dbReference>
<dbReference type="PANTHER" id="PTHR14969">
    <property type="entry name" value="SPHINGOSINE-1-PHOSPHATE PHOSPHOHYDROLASE"/>
    <property type="match status" value="1"/>
</dbReference>
<dbReference type="Pfam" id="PF01569">
    <property type="entry name" value="PAP2"/>
    <property type="match status" value="1"/>
</dbReference>
<reference evidence="3 4" key="1">
    <citation type="submission" date="2019-08" db="EMBL/GenBank/DDBJ databases">
        <title>Selenomonas sp. mPRGC5 and Selenomonas sp. mPRGC8 isolated from ruminal fluid of dairy goat (Capra hircus).</title>
        <authorList>
            <person name="Poothong S."/>
            <person name="Nuengjamnong C."/>
            <person name="Tanasupawat S."/>
        </authorList>
    </citation>
    <scope>NUCLEOTIDE SEQUENCE [LARGE SCALE GENOMIC DNA]</scope>
    <source>
        <strain evidence="4">mPRGC8</strain>
    </source>
</reference>
<proteinExistence type="predicted"/>
<gene>
    <name evidence="3" type="ORF">FZ041_12180</name>
</gene>
<dbReference type="RefSeq" id="WP_149189750.1">
    <property type="nucleotide sequence ID" value="NZ_VTOZ01000030.1"/>
</dbReference>
<feature type="transmembrane region" description="Helical" evidence="1">
    <location>
        <begin position="93"/>
        <end position="113"/>
    </location>
</feature>
<dbReference type="InterPro" id="IPR000326">
    <property type="entry name" value="PAP2/HPO"/>
</dbReference>
<keyword evidence="1" id="KW-0472">Membrane</keyword>
<evidence type="ECO:0000256" key="1">
    <source>
        <dbReference type="SAM" id="Phobius"/>
    </source>
</evidence>
<sequence length="179" mass="19825">MDIAILIWIQENLRADWLMPAVQASNASGHYGAFWLVLALALSLRKATRQHGMLILSSLLFCGGIAAVLKHLVMRPRPFLTHPELLPLGQLPHSFSFPSGHTVCAFAAAFILWRICRGWYRYLGLGLAAFMAFSRLYVGVHYPSDILGGIGIAALGSAAIWHCRNKLLRYTGISRHLSE</sequence>
<evidence type="ECO:0000259" key="2">
    <source>
        <dbReference type="SMART" id="SM00014"/>
    </source>
</evidence>
<dbReference type="PANTHER" id="PTHR14969:SF13">
    <property type="entry name" value="AT30094P"/>
    <property type="match status" value="1"/>
</dbReference>
<feature type="transmembrane region" description="Helical" evidence="1">
    <location>
        <begin position="27"/>
        <end position="44"/>
    </location>
</feature>
<protein>
    <submittedName>
        <fullName evidence="3">Phosphatase PAP2 family protein</fullName>
    </submittedName>
</protein>
<feature type="transmembrane region" description="Helical" evidence="1">
    <location>
        <begin position="53"/>
        <end position="73"/>
    </location>
</feature>
<evidence type="ECO:0000313" key="4">
    <source>
        <dbReference type="Proteomes" id="UP000322783"/>
    </source>
</evidence>
<evidence type="ECO:0000313" key="3">
    <source>
        <dbReference type="EMBL" id="TYZ27246.1"/>
    </source>
</evidence>
<feature type="transmembrane region" description="Helical" evidence="1">
    <location>
        <begin position="146"/>
        <end position="163"/>
    </location>
</feature>
<dbReference type="Gene3D" id="1.20.144.10">
    <property type="entry name" value="Phosphatidic acid phosphatase type 2/haloperoxidase"/>
    <property type="match status" value="1"/>
</dbReference>
<keyword evidence="1" id="KW-0812">Transmembrane</keyword>
<feature type="transmembrane region" description="Helical" evidence="1">
    <location>
        <begin position="120"/>
        <end position="140"/>
    </location>
</feature>
<comment type="caution">
    <text evidence="3">The sequence shown here is derived from an EMBL/GenBank/DDBJ whole genome shotgun (WGS) entry which is preliminary data.</text>
</comment>
<accession>A0A5D6WGU0</accession>
<dbReference type="SMART" id="SM00014">
    <property type="entry name" value="acidPPc"/>
    <property type="match status" value="1"/>
</dbReference>
<dbReference type="EMBL" id="VTOZ01000030">
    <property type="protein sequence ID" value="TYZ27246.1"/>
    <property type="molecule type" value="Genomic_DNA"/>
</dbReference>
<keyword evidence="1" id="KW-1133">Transmembrane helix</keyword>
<keyword evidence="4" id="KW-1185">Reference proteome</keyword>
<dbReference type="InterPro" id="IPR036938">
    <property type="entry name" value="PAP2/HPO_sf"/>
</dbReference>
<dbReference type="AlphaFoldDB" id="A0A5D6WGU0"/>
<name>A0A5D6WGU0_9FIRM</name>
<dbReference type="SUPFAM" id="SSF48317">
    <property type="entry name" value="Acid phosphatase/Vanadium-dependent haloperoxidase"/>
    <property type="match status" value="1"/>
</dbReference>
<feature type="domain" description="Phosphatidic acid phosphatase type 2/haloperoxidase" evidence="2">
    <location>
        <begin position="54"/>
        <end position="161"/>
    </location>
</feature>
<organism evidence="3 4">
    <name type="scientific">Selenomonas caprae</name>
    <dbReference type="NCBI Taxonomy" id="2606905"/>
    <lineage>
        <taxon>Bacteria</taxon>
        <taxon>Bacillati</taxon>
        <taxon>Bacillota</taxon>
        <taxon>Negativicutes</taxon>
        <taxon>Selenomonadales</taxon>
        <taxon>Selenomonadaceae</taxon>
        <taxon>Selenomonas</taxon>
    </lineage>
</organism>